<dbReference type="PANTHER" id="PTHR13132">
    <property type="entry name" value="ALPHA- 1,6 -FUCOSYLTRANSFERASE"/>
    <property type="match status" value="1"/>
</dbReference>
<evidence type="ECO:0000256" key="1">
    <source>
        <dbReference type="SAM" id="MobiDB-lite"/>
    </source>
</evidence>
<dbReference type="GO" id="GO:0006487">
    <property type="term" value="P:protein N-linked glycosylation"/>
    <property type="evidence" value="ECO:0007669"/>
    <property type="project" value="TreeGrafter"/>
</dbReference>
<keyword evidence="2" id="KW-0812">Transmembrane</keyword>
<feature type="compositionally biased region" description="Low complexity" evidence="1">
    <location>
        <begin position="17"/>
        <end position="34"/>
    </location>
</feature>
<name>M2Y332_DOTSN</name>
<protein>
    <submittedName>
        <fullName evidence="3">Uncharacterized protein</fullName>
    </submittedName>
</protein>
<keyword evidence="4" id="KW-1185">Reference proteome</keyword>
<dbReference type="eggNOG" id="ENOG502S04M">
    <property type="taxonomic scope" value="Eukaryota"/>
</dbReference>
<gene>
    <name evidence="3" type="ORF">DOTSEDRAFT_75372</name>
</gene>
<dbReference type="AlphaFoldDB" id="M2Y332"/>
<keyword evidence="2" id="KW-0472">Membrane</keyword>
<accession>M2Y332</accession>
<dbReference type="OrthoDB" id="2392789at2759"/>
<evidence type="ECO:0000256" key="2">
    <source>
        <dbReference type="SAM" id="Phobius"/>
    </source>
</evidence>
<keyword evidence="2" id="KW-1133">Transmembrane helix</keyword>
<dbReference type="HOGENOM" id="CLU_035511_0_0_1"/>
<sequence length="589" mass="65331">MRKSRTTAAKMRDRRNTNLSISSTDSTNSTTTNSPGRNSLNEKNGFDSSPPSPSLLPGPVTKENRPRPSCRRQTAMRVLLAAICALLFTWRCLLGWPVTSPRSTSPAPDQITIQETQLVAGNDLPDEPTALMVTDSLGPSKWTVSIPHNRSFPLPSHQYKDICTQATGLQHTISTTIRPHGSRHWWREQFRDFKDSTFLDVADAERAGMLPPFEDPAPERCQRSLTFVLESDDASFGKSLLLLWLSYGLARHQGRAFFLDDTRWAWGPYTSYFTAPPTPNCSPPPAHQRVPCPRSATHLVVSSATAAWIFGSTFQQEFQAARKHGVDAQSRVYDLARNGFNALFKLAGEDSLFAASRIAKLKDDAATHGGSMIGMQIRRGDLHPFEYQYSRDYLPLERYAHGARELSRTLRGDNEASEDFSSIMEYAESPLILSSDDPDIMDSYELLQAAAPLIIQPAQERIQLATKKRLDKTSPVALLRNGAYVKHVDENIGWEGGFYSALFSSLGGAKRAASIDVETIPEQALRLRQLVGRAYLLDLAVLSESDGVVCAISSASCRALGVMMGWDAVTDGRWMNVDDGRTWSWTGQR</sequence>
<evidence type="ECO:0000313" key="4">
    <source>
        <dbReference type="Proteomes" id="UP000016933"/>
    </source>
</evidence>
<proteinExistence type="predicted"/>
<organism evidence="3 4">
    <name type="scientific">Dothistroma septosporum (strain NZE10 / CBS 128990)</name>
    <name type="common">Red band needle blight fungus</name>
    <name type="synonym">Mycosphaerella pini</name>
    <dbReference type="NCBI Taxonomy" id="675120"/>
    <lineage>
        <taxon>Eukaryota</taxon>
        <taxon>Fungi</taxon>
        <taxon>Dikarya</taxon>
        <taxon>Ascomycota</taxon>
        <taxon>Pezizomycotina</taxon>
        <taxon>Dothideomycetes</taxon>
        <taxon>Dothideomycetidae</taxon>
        <taxon>Mycosphaerellales</taxon>
        <taxon>Mycosphaerellaceae</taxon>
        <taxon>Dothistroma</taxon>
    </lineage>
</organism>
<reference evidence="4" key="1">
    <citation type="journal article" date="2012" name="PLoS Genet.">
        <title>The genomes of the fungal plant pathogens Cladosporium fulvum and Dothistroma septosporum reveal adaptation to different hosts and lifestyles but also signatures of common ancestry.</title>
        <authorList>
            <person name="de Wit P.J.G.M."/>
            <person name="van der Burgt A."/>
            <person name="Oekmen B."/>
            <person name="Stergiopoulos I."/>
            <person name="Abd-Elsalam K.A."/>
            <person name="Aerts A.L."/>
            <person name="Bahkali A.H."/>
            <person name="Beenen H.G."/>
            <person name="Chettri P."/>
            <person name="Cox M.P."/>
            <person name="Datema E."/>
            <person name="de Vries R.P."/>
            <person name="Dhillon B."/>
            <person name="Ganley A.R."/>
            <person name="Griffiths S.A."/>
            <person name="Guo Y."/>
            <person name="Hamelin R.C."/>
            <person name="Henrissat B."/>
            <person name="Kabir M.S."/>
            <person name="Jashni M.K."/>
            <person name="Kema G."/>
            <person name="Klaubauf S."/>
            <person name="Lapidus A."/>
            <person name="Levasseur A."/>
            <person name="Lindquist E."/>
            <person name="Mehrabi R."/>
            <person name="Ohm R.A."/>
            <person name="Owen T.J."/>
            <person name="Salamov A."/>
            <person name="Schwelm A."/>
            <person name="Schijlen E."/>
            <person name="Sun H."/>
            <person name="van den Burg H.A."/>
            <person name="van Ham R.C.H.J."/>
            <person name="Zhang S."/>
            <person name="Goodwin S.B."/>
            <person name="Grigoriev I.V."/>
            <person name="Collemare J."/>
            <person name="Bradshaw R.E."/>
        </authorList>
    </citation>
    <scope>NUCLEOTIDE SEQUENCE [LARGE SCALE GENOMIC DNA]</scope>
    <source>
        <strain evidence="4">NZE10 / CBS 128990</strain>
    </source>
</reference>
<dbReference type="PANTHER" id="PTHR13132:SF29">
    <property type="entry name" value="ALPHA-(1,6)-FUCOSYLTRANSFERASE"/>
    <property type="match status" value="1"/>
</dbReference>
<dbReference type="GO" id="GO:0046921">
    <property type="term" value="F:alpha-(1-&gt;6)-fucosyltransferase activity"/>
    <property type="evidence" value="ECO:0007669"/>
    <property type="project" value="TreeGrafter"/>
</dbReference>
<evidence type="ECO:0000313" key="3">
    <source>
        <dbReference type="EMBL" id="EME39699.1"/>
    </source>
</evidence>
<reference evidence="3 4" key="2">
    <citation type="journal article" date="2012" name="PLoS Pathog.">
        <title>Diverse lifestyles and strategies of plant pathogenesis encoded in the genomes of eighteen Dothideomycetes fungi.</title>
        <authorList>
            <person name="Ohm R.A."/>
            <person name="Feau N."/>
            <person name="Henrissat B."/>
            <person name="Schoch C.L."/>
            <person name="Horwitz B.A."/>
            <person name="Barry K.W."/>
            <person name="Condon B.J."/>
            <person name="Copeland A.C."/>
            <person name="Dhillon B."/>
            <person name="Glaser F."/>
            <person name="Hesse C.N."/>
            <person name="Kosti I."/>
            <person name="LaButti K."/>
            <person name="Lindquist E.A."/>
            <person name="Lucas S."/>
            <person name="Salamov A.A."/>
            <person name="Bradshaw R.E."/>
            <person name="Ciuffetti L."/>
            <person name="Hamelin R.C."/>
            <person name="Kema G.H.J."/>
            <person name="Lawrence C."/>
            <person name="Scott J.A."/>
            <person name="Spatafora J.W."/>
            <person name="Turgeon B.G."/>
            <person name="de Wit P.J.G.M."/>
            <person name="Zhong S."/>
            <person name="Goodwin S.B."/>
            <person name="Grigoriev I.V."/>
        </authorList>
    </citation>
    <scope>NUCLEOTIDE SEQUENCE [LARGE SCALE GENOMIC DNA]</scope>
    <source>
        <strain evidence="4">NZE10 / CBS 128990</strain>
    </source>
</reference>
<feature type="transmembrane region" description="Helical" evidence="2">
    <location>
        <begin position="75"/>
        <end position="96"/>
    </location>
</feature>
<dbReference type="Proteomes" id="UP000016933">
    <property type="component" value="Unassembled WGS sequence"/>
</dbReference>
<dbReference type="EMBL" id="KB446545">
    <property type="protein sequence ID" value="EME39699.1"/>
    <property type="molecule type" value="Genomic_DNA"/>
</dbReference>
<dbReference type="OMA" id="HEMLPCP"/>
<feature type="region of interest" description="Disordered" evidence="1">
    <location>
        <begin position="1"/>
        <end position="69"/>
    </location>
</feature>